<organism evidence="1 2">
    <name type="scientific">Apiospora saccharicola</name>
    <dbReference type="NCBI Taxonomy" id="335842"/>
    <lineage>
        <taxon>Eukaryota</taxon>
        <taxon>Fungi</taxon>
        <taxon>Dikarya</taxon>
        <taxon>Ascomycota</taxon>
        <taxon>Pezizomycotina</taxon>
        <taxon>Sordariomycetes</taxon>
        <taxon>Xylariomycetidae</taxon>
        <taxon>Amphisphaeriales</taxon>
        <taxon>Apiosporaceae</taxon>
        <taxon>Apiospora</taxon>
    </lineage>
</organism>
<protein>
    <submittedName>
        <fullName evidence="1">Uncharacterized protein</fullName>
    </submittedName>
</protein>
<proteinExistence type="predicted"/>
<evidence type="ECO:0000313" key="1">
    <source>
        <dbReference type="EMBL" id="KAK8047459.1"/>
    </source>
</evidence>
<keyword evidence="2" id="KW-1185">Reference proteome</keyword>
<evidence type="ECO:0000313" key="2">
    <source>
        <dbReference type="Proteomes" id="UP001446871"/>
    </source>
</evidence>
<dbReference type="Proteomes" id="UP001446871">
    <property type="component" value="Unassembled WGS sequence"/>
</dbReference>
<gene>
    <name evidence="1" type="ORF">PG996_015523</name>
</gene>
<accession>A0ABR1TLF0</accession>
<dbReference type="EMBL" id="JAQQWM010000009">
    <property type="protein sequence ID" value="KAK8047459.1"/>
    <property type="molecule type" value="Genomic_DNA"/>
</dbReference>
<comment type="caution">
    <text evidence="1">The sequence shown here is derived from an EMBL/GenBank/DDBJ whole genome shotgun (WGS) entry which is preliminary data.</text>
</comment>
<reference evidence="1 2" key="1">
    <citation type="submission" date="2023-01" db="EMBL/GenBank/DDBJ databases">
        <title>Analysis of 21 Apiospora genomes using comparative genomics revels a genus with tremendous synthesis potential of carbohydrate active enzymes and secondary metabolites.</title>
        <authorList>
            <person name="Sorensen T."/>
        </authorList>
    </citation>
    <scope>NUCLEOTIDE SEQUENCE [LARGE SCALE GENOMIC DNA]</scope>
    <source>
        <strain evidence="1 2">CBS 83171</strain>
    </source>
</reference>
<sequence length="383" mass="42453">MSKLCWPPAPRYPVLEPWTELKDGSDLSYNDIVSQFLPQLLIASASYTTSEHWALMDPDGPQVPRDTRKGLVAVATENGLFLFLQFLRRQDSAVASSLYAARYPLLAYAVPTCFGESKEKGATHATADTVRQLLGLGQNPNQKYAGPSGWSECTVWEAFLVYGGDCLKPLNPNSKFHHERHAWVHWLDFVTPLVEYGADLQVRCRLRCVVDGNNSALFIVALVIWRFKTTQSKHVELLRAMIEKGATLSAGELHTFQTLINPTPATEPLARDIVEALSAADSLEEVAVAEEAFTSTPPFEASSRTTSSSLRPLVVSEHDEARPVAEGSNLEANNMVFYVRDVPSLRGSNPISPTVPECNDREVGSRNAFQRALARLSIKRRRQ</sequence>
<name>A0ABR1TLF0_9PEZI</name>